<feature type="domain" description="NAD-dependent epimerase/dehydratase" evidence="2">
    <location>
        <begin position="5"/>
        <end position="232"/>
    </location>
</feature>
<evidence type="ECO:0000313" key="3">
    <source>
        <dbReference type="EMBL" id="PWJ72635.1"/>
    </source>
</evidence>
<proteinExistence type="inferred from homology"/>
<dbReference type="Proteomes" id="UP000245412">
    <property type="component" value="Unassembled WGS sequence"/>
</dbReference>
<accession>A0AB73SZ10</accession>
<dbReference type="Gene3D" id="3.40.50.720">
    <property type="entry name" value="NAD(P)-binding Rossmann-like Domain"/>
    <property type="match status" value="1"/>
</dbReference>
<comment type="caution">
    <text evidence="3">The sequence shown here is derived from an EMBL/GenBank/DDBJ whole genome shotgun (WGS) entry which is preliminary data.</text>
</comment>
<organism evidence="3 4">
    <name type="scientific">Murimonas intestini</name>
    <dbReference type="NCBI Taxonomy" id="1337051"/>
    <lineage>
        <taxon>Bacteria</taxon>
        <taxon>Bacillati</taxon>
        <taxon>Bacillota</taxon>
        <taxon>Clostridia</taxon>
        <taxon>Lachnospirales</taxon>
        <taxon>Lachnospiraceae</taxon>
        <taxon>Murimonas</taxon>
    </lineage>
</organism>
<evidence type="ECO:0000256" key="1">
    <source>
        <dbReference type="ARBA" id="ARBA00007637"/>
    </source>
</evidence>
<dbReference type="InterPro" id="IPR001509">
    <property type="entry name" value="Epimerase_deHydtase"/>
</dbReference>
<dbReference type="RefSeq" id="WP_109748381.1">
    <property type="nucleotide sequence ID" value="NZ_JANKBI010000017.1"/>
</dbReference>
<dbReference type="SUPFAM" id="SSF51735">
    <property type="entry name" value="NAD(P)-binding Rossmann-fold domains"/>
    <property type="match status" value="1"/>
</dbReference>
<dbReference type="InterPro" id="IPR036291">
    <property type="entry name" value="NAD(P)-bd_dom_sf"/>
</dbReference>
<comment type="similarity">
    <text evidence="1">Belongs to the NAD(P)-dependent epimerase/dehydratase family.</text>
</comment>
<protein>
    <submittedName>
        <fullName evidence="3">Nucleoside-diphosphate-sugar epimerase</fullName>
    </submittedName>
</protein>
<sequence>MRRAIVTGPTGAIGVALVQKLLAEDTEVYAVCRPCSTRLGNLPKDKRLHVISCDLSQLKNLKEQIPVACDTFYHLGWDGTTGKMRNDVYVQIRNVFYCVDAVEAAYDLGCTVFIGTGSQAEYGHCISRLSEATPESPDTGYGIAKLCAGKMSRLKCGEYGIKHIWTRILSVYGPYDGDGSLVMTAIKGFLEEEPPILTRCEQLWDYIYSKDAADILYQLARKGNDKKVYCVGNGKAVHLSEYVQEIKKASGARCVPVFGGIPYPSNQVMYLCADTSALEEDIGYSPQYTFCEGIQETIEWYKKEKGYEKD</sequence>
<dbReference type="PANTHER" id="PTHR43000">
    <property type="entry name" value="DTDP-D-GLUCOSE 4,6-DEHYDRATASE-RELATED"/>
    <property type="match status" value="1"/>
</dbReference>
<evidence type="ECO:0000313" key="4">
    <source>
        <dbReference type="Proteomes" id="UP000245412"/>
    </source>
</evidence>
<dbReference type="Pfam" id="PF01370">
    <property type="entry name" value="Epimerase"/>
    <property type="match status" value="1"/>
</dbReference>
<reference evidence="3 4" key="1">
    <citation type="submission" date="2018-05" db="EMBL/GenBank/DDBJ databases">
        <authorList>
            <person name="Goeker M."/>
            <person name="Huntemann M."/>
            <person name="Clum A."/>
            <person name="Pillay M."/>
            <person name="Palaniappan K."/>
            <person name="Varghese N."/>
            <person name="Mikhailova N."/>
            <person name="Stamatis D."/>
            <person name="Reddy T."/>
            <person name="Daum C."/>
            <person name="Shapiro N."/>
            <person name="Ivanova N."/>
            <person name="Kyrpides N."/>
            <person name="Woyke T."/>
        </authorList>
    </citation>
    <scope>NUCLEOTIDE SEQUENCE [LARGE SCALE GENOMIC DNA]</scope>
    <source>
        <strain evidence="3 4">DSM 26524</strain>
    </source>
</reference>
<keyword evidence="4" id="KW-1185">Reference proteome</keyword>
<gene>
    <name evidence="3" type="ORF">C7383_117106</name>
</gene>
<dbReference type="AlphaFoldDB" id="A0AB73SZ10"/>
<dbReference type="EMBL" id="QGGY01000017">
    <property type="protein sequence ID" value="PWJ72635.1"/>
    <property type="molecule type" value="Genomic_DNA"/>
</dbReference>
<name>A0AB73SZ10_9FIRM</name>
<evidence type="ECO:0000259" key="2">
    <source>
        <dbReference type="Pfam" id="PF01370"/>
    </source>
</evidence>